<gene>
    <name evidence="5" type="ORF">SAMN05216474_1334</name>
</gene>
<dbReference type="SUPFAM" id="SSF51445">
    <property type="entry name" value="(Trans)glycosidases"/>
    <property type="match status" value="1"/>
</dbReference>
<dbReference type="AlphaFoldDB" id="A0A1I6Z0F2"/>
<evidence type="ECO:0000313" key="6">
    <source>
        <dbReference type="Proteomes" id="UP000236454"/>
    </source>
</evidence>
<dbReference type="GO" id="GO:0016998">
    <property type="term" value="P:cell wall macromolecule catabolic process"/>
    <property type="evidence" value="ECO:0007669"/>
    <property type="project" value="InterPro"/>
</dbReference>
<dbReference type="GO" id="GO:0016052">
    <property type="term" value="P:carbohydrate catabolic process"/>
    <property type="evidence" value="ECO:0007669"/>
    <property type="project" value="TreeGrafter"/>
</dbReference>
<keyword evidence="2" id="KW-0378">Hydrolase</keyword>
<evidence type="ECO:0000256" key="3">
    <source>
        <dbReference type="ARBA" id="ARBA00023295"/>
    </source>
</evidence>
<keyword evidence="4" id="KW-1133">Transmembrane helix</keyword>
<dbReference type="GO" id="GO:0009253">
    <property type="term" value="P:peptidoglycan catabolic process"/>
    <property type="evidence" value="ECO:0007669"/>
    <property type="project" value="InterPro"/>
</dbReference>
<dbReference type="Pfam" id="PF01183">
    <property type="entry name" value="Glyco_hydro_25"/>
    <property type="match status" value="1"/>
</dbReference>
<proteinExistence type="inferred from homology"/>
<dbReference type="InterPro" id="IPR017853">
    <property type="entry name" value="GH"/>
</dbReference>
<dbReference type="Gene3D" id="3.20.20.80">
    <property type="entry name" value="Glycosidases"/>
    <property type="match status" value="1"/>
</dbReference>
<organism evidence="5 6">
    <name type="scientific">Lishizhenia tianjinensis</name>
    <dbReference type="NCBI Taxonomy" id="477690"/>
    <lineage>
        <taxon>Bacteria</taxon>
        <taxon>Pseudomonadati</taxon>
        <taxon>Bacteroidota</taxon>
        <taxon>Flavobacteriia</taxon>
        <taxon>Flavobacteriales</taxon>
        <taxon>Crocinitomicaceae</taxon>
        <taxon>Lishizhenia</taxon>
    </lineage>
</organism>
<comment type="similarity">
    <text evidence="1">Belongs to the glycosyl hydrolase 25 family.</text>
</comment>
<dbReference type="EMBL" id="FPAS01000001">
    <property type="protein sequence ID" value="SFT56207.1"/>
    <property type="molecule type" value="Genomic_DNA"/>
</dbReference>
<feature type="transmembrane region" description="Helical" evidence="4">
    <location>
        <begin position="12"/>
        <end position="29"/>
    </location>
</feature>
<evidence type="ECO:0000256" key="1">
    <source>
        <dbReference type="ARBA" id="ARBA00010646"/>
    </source>
</evidence>
<dbReference type="PANTHER" id="PTHR34135:SF2">
    <property type="entry name" value="LYSOZYME"/>
    <property type="match status" value="1"/>
</dbReference>
<protein>
    <submittedName>
        <fullName evidence="5">Lysozyme</fullName>
    </submittedName>
</protein>
<dbReference type="InterPro" id="IPR018077">
    <property type="entry name" value="Glyco_hydro_fam25_subgr"/>
</dbReference>
<dbReference type="PROSITE" id="PS51904">
    <property type="entry name" value="GLYCOSYL_HYDROL_F25_2"/>
    <property type="match status" value="1"/>
</dbReference>
<keyword evidence="6" id="KW-1185">Reference proteome</keyword>
<dbReference type="PANTHER" id="PTHR34135">
    <property type="entry name" value="LYSOZYME"/>
    <property type="match status" value="1"/>
</dbReference>
<dbReference type="STRING" id="477690.SAMN05216474_1334"/>
<name>A0A1I6Z0F2_9FLAO</name>
<evidence type="ECO:0000256" key="2">
    <source>
        <dbReference type="ARBA" id="ARBA00022801"/>
    </source>
</evidence>
<evidence type="ECO:0000256" key="4">
    <source>
        <dbReference type="SAM" id="Phobius"/>
    </source>
</evidence>
<accession>A0A1I6Z0F2</accession>
<sequence>MPFSIFKCVKKFLLILIILLTAVAGYFYVQPQSYHYLKFNLQEPSGYASTGLDVSHHQGKINWDEVFAADNHVTIDFVYLKVTEGKTHVDTQWKRNRKALLKRKIKHGAYHFMATKSYPWPQVEHFLKNYSYKVGDLPPVLDVELEGFSDEDLIAKMKIWLDAVEQSTGIRPIIYTSDHFYTTKFRNKFPNTKFWIASYSRSPKYLSDDAIVHWQWTKGANINGIGEKVDLNVSKLIY</sequence>
<dbReference type="OrthoDB" id="9798192at2"/>
<evidence type="ECO:0000313" key="5">
    <source>
        <dbReference type="EMBL" id="SFT56207.1"/>
    </source>
</evidence>
<dbReference type="InterPro" id="IPR002053">
    <property type="entry name" value="Glyco_hydro_25"/>
</dbReference>
<dbReference type="GO" id="GO:0003796">
    <property type="term" value="F:lysozyme activity"/>
    <property type="evidence" value="ECO:0007669"/>
    <property type="project" value="InterPro"/>
</dbReference>
<keyword evidence="4" id="KW-0812">Transmembrane</keyword>
<keyword evidence="3" id="KW-0326">Glycosidase</keyword>
<dbReference type="Proteomes" id="UP000236454">
    <property type="component" value="Unassembled WGS sequence"/>
</dbReference>
<keyword evidence="4" id="KW-0472">Membrane</keyword>
<reference evidence="5 6" key="1">
    <citation type="submission" date="2016-10" db="EMBL/GenBank/DDBJ databases">
        <authorList>
            <person name="de Groot N.N."/>
        </authorList>
    </citation>
    <scope>NUCLEOTIDE SEQUENCE [LARGE SCALE GENOMIC DNA]</scope>
    <source>
        <strain evidence="5 6">CGMCC 1.7005</strain>
    </source>
</reference>
<dbReference type="SMART" id="SM00641">
    <property type="entry name" value="Glyco_25"/>
    <property type="match status" value="1"/>
</dbReference>